<dbReference type="PRINTS" id="PR00125">
    <property type="entry name" value="ATPASEDELTA"/>
</dbReference>
<evidence type="ECO:0000256" key="3">
    <source>
        <dbReference type="ARBA" id="ARBA00022781"/>
    </source>
</evidence>
<evidence type="ECO:0000313" key="8">
    <source>
        <dbReference type="EMBL" id="VBB46026.1"/>
    </source>
</evidence>
<dbReference type="GO" id="GO:0045259">
    <property type="term" value="C:proton-transporting ATP synthase complex"/>
    <property type="evidence" value="ECO:0007669"/>
    <property type="project" value="UniProtKB-KW"/>
</dbReference>
<keyword evidence="3 7" id="KW-0375">Hydrogen ion transport</keyword>
<keyword evidence="6 7" id="KW-0066">ATP synthesis</keyword>
<dbReference type="NCBIfam" id="NF009964">
    <property type="entry name" value="PRK13429.1-3"/>
    <property type="match status" value="1"/>
</dbReference>
<keyword evidence="7" id="KW-0139">CF(1)</keyword>
<dbReference type="GO" id="GO:0046933">
    <property type="term" value="F:proton-transporting ATP synthase activity, rotational mechanism"/>
    <property type="evidence" value="ECO:0007669"/>
    <property type="project" value="UniProtKB-UniRule"/>
</dbReference>
<dbReference type="PANTHER" id="PTHR11910">
    <property type="entry name" value="ATP SYNTHASE DELTA CHAIN"/>
    <property type="match status" value="1"/>
</dbReference>
<comment type="subcellular location">
    <subcellularLocation>
        <location evidence="7">Cell membrane</location>
        <topology evidence="7">Peripheral membrane protein</topology>
    </subcellularLocation>
    <subcellularLocation>
        <location evidence="1">Membrane</location>
    </subcellularLocation>
</comment>
<proteinExistence type="inferred from homology"/>
<name>A0A653ADD5_9BACT</name>
<keyword evidence="7" id="KW-1003">Cell membrane</keyword>
<comment type="function">
    <text evidence="7">This protein is part of the stalk that links CF(0) to CF(1). It either transmits conformational changes from CF(0) to CF(1) or is implicated in proton conduction.</text>
</comment>
<evidence type="ECO:0000256" key="6">
    <source>
        <dbReference type="ARBA" id="ARBA00023310"/>
    </source>
</evidence>
<evidence type="ECO:0000256" key="7">
    <source>
        <dbReference type="HAMAP-Rule" id="MF_01416"/>
    </source>
</evidence>
<evidence type="ECO:0000256" key="5">
    <source>
        <dbReference type="ARBA" id="ARBA00023136"/>
    </source>
</evidence>
<evidence type="ECO:0000256" key="1">
    <source>
        <dbReference type="ARBA" id="ARBA00004370"/>
    </source>
</evidence>
<dbReference type="GO" id="GO:0005886">
    <property type="term" value="C:plasma membrane"/>
    <property type="evidence" value="ECO:0007669"/>
    <property type="project" value="UniProtKB-SubCell"/>
</dbReference>
<evidence type="ECO:0000256" key="2">
    <source>
        <dbReference type="ARBA" id="ARBA00022448"/>
    </source>
</evidence>
<keyword evidence="2 7" id="KW-0813">Transport</keyword>
<dbReference type="EMBL" id="UPXZ01000032">
    <property type="protein sequence ID" value="VBB46026.1"/>
    <property type="molecule type" value="Genomic_DNA"/>
</dbReference>
<organism evidence="8">
    <name type="scientific">uncultured Paludibacter sp</name>
    <dbReference type="NCBI Taxonomy" id="497635"/>
    <lineage>
        <taxon>Bacteria</taxon>
        <taxon>Pseudomonadati</taxon>
        <taxon>Bacteroidota</taxon>
        <taxon>Bacteroidia</taxon>
        <taxon>Bacteroidales</taxon>
        <taxon>Paludibacteraceae</taxon>
        <taxon>Paludibacter</taxon>
        <taxon>environmental samples</taxon>
    </lineage>
</organism>
<accession>A0A653ADD5</accession>
<dbReference type="InterPro" id="IPR026015">
    <property type="entry name" value="ATP_synth_OSCP/delta_N_sf"/>
</dbReference>
<comment type="similarity">
    <text evidence="7">Belongs to the ATPase delta chain family.</text>
</comment>
<sequence length="184" mass="20727">MNLGLISVRYATALLDFALESSSQDKVYEEAKTLARSFSATNKLYEALDNPVISAADKKKLILTAAGGKVSSVFQSFVDLVLKNNRESELQSMALKYIDLYRKKKNILYGKLTTAIEVDKATEERLVALVEKQISGTIELEKVVDPSILGGFLMEVDFVRWDASLKNQLTKIKNEYIERNRRIV</sequence>
<gene>
    <name evidence="7 8" type="primary">atpH</name>
    <name evidence="8" type="ORF">TRIP_D380012</name>
</gene>
<dbReference type="Gene3D" id="1.10.520.20">
    <property type="entry name" value="N-terminal domain of the delta subunit of the F1F0-ATP synthase"/>
    <property type="match status" value="1"/>
</dbReference>
<protein>
    <recommendedName>
        <fullName evidence="7">ATP synthase subunit delta</fullName>
    </recommendedName>
    <alternativeName>
        <fullName evidence="7">ATP synthase F(1) sector subunit delta</fullName>
    </alternativeName>
    <alternativeName>
        <fullName evidence="7">F-type ATPase subunit delta</fullName>
        <shortName evidence="7">F-ATPase subunit delta</shortName>
    </alternativeName>
</protein>
<keyword evidence="4 7" id="KW-0406">Ion transport</keyword>
<keyword evidence="5 7" id="KW-0472">Membrane</keyword>
<dbReference type="NCBIfam" id="TIGR01145">
    <property type="entry name" value="ATP_synt_delta"/>
    <property type="match status" value="1"/>
</dbReference>
<comment type="function">
    <text evidence="7">F(1)F(0) ATP synthase produces ATP from ADP in the presence of a proton or sodium gradient. F-type ATPases consist of two structural domains, F(1) containing the extramembraneous catalytic core and F(0) containing the membrane proton channel, linked together by a central stalk and a peripheral stalk. During catalysis, ATP synthesis in the catalytic domain of F(1) is coupled via a rotary mechanism of the central stalk subunits to proton translocation.</text>
</comment>
<dbReference type="AlphaFoldDB" id="A0A653ADD5"/>
<evidence type="ECO:0000256" key="4">
    <source>
        <dbReference type="ARBA" id="ARBA00023065"/>
    </source>
</evidence>
<reference evidence="8" key="1">
    <citation type="submission" date="2018-07" db="EMBL/GenBank/DDBJ databases">
        <authorList>
            <consortium name="Genoscope - CEA"/>
            <person name="William W."/>
        </authorList>
    </citation>
    <scope>NUCLEOTIDE SEQUENCE</scope>
    <source>
        <strain evidence="8">IK1</strain>
    </source>
</reference>
<dbReference type="InterPro" id="IPR000711">
    <property type="entry name" value="ATPase_OSCP/dsu"/>
</dbReference>
<dbReference type="Pfam" id="PF00213">
    <property type="entry name" value="OSCP"/>
    <property type="match status" value="1"/>
</dbReference>
<dbReference type="HAMAP" id="MF_01416">
    <property type="entry name" value="ATP_synth_delta_bact"/>
    <property type="match status" value="1"/>
</dbReference>
<dbReference type="SUPFAM" id="SSF47928">
    <property type="entry name" value="N-terminal domain of the delta subunit of the F1F0-ATP synthase"/>
    <property type="match status" value="1"/>
</dbReference>